<protein>
    <submittedName>
        <fullName evidence="1">Uncharacterized protein</fullName>
    </submittedName>
</protein>
<proteinExistence type="predicted"/>
<name>A0A0F9K2N0_9ZZZZ</name>
<dbReference type="EMBL" id="LAZR01008831">
    <property type="protein sequence ID" value="KKM76309.1"/>
    <property type="molecule type" value="Genomic_DNA"/>
</dbReference>
<gene>
    <name evidence="1" type="ORF">LCGC14_1381400</name>
</gene>
<evidence type="ECO:0000313" key="1">
    <source>
        <dbReference type="EMBL" id="KKM76309.1"/>
    </source>
</evidence>
<dbReference type="AlphaFoldDB" id="A0A0F9K2N0"/>
<sequence>MEFFSIAEIMTAVVAVLGTQKGYEIYKRKKFENGNGKERRRNSFSDSDKVFLQDCFRDQTKELGKIWRPIASNW</sequence>
<organism evidence="1">
    <name type="scientific">marine sediment metagenome</name>
    <dbReference type="NCBI Taxonomy" id="412755"/>
    <lineage>
        <taxon>unclassified sequences</taxon>
        <taxon>metagenomes</taxon>
        <taxon>ecological metagenomes</taxon>
    </lineage>
</organism>
<accession>A0A0F9K2N0</accession>
<comment type="caution">
    <text evidence="1">The sequence shown here is derived from an EMBL/GenBank/DDBJ whole genome shotgun (WGS) entry which is preliminary data.</text>
</comment>
<reference evidence="1" key="1">
    <citation type="journal article" date="2015" name="Nature">
        <title>Complex archaea that bridge the gap between prokaryotes and eukaryotes.</title>
        <authorList>
            <person name="Spang A."/>
            <person name="Saw J.H."/>
            <person name="Jorgensen S.L."/>
            <person name="Zaremba-Niedzwiedzka K."/>
            <person name="Martijn J."/>
            <person name="Lind A.E."/>
            <person name="van Eijk R."/>
            <person name="Schleper C."/>
            <person name="Guy L."/>
            <person name="Ettema T.J."/>
        </authorList>
    </citation>
    <scope>NUCLEOTIDE SEQUENCE</scope>
</reference>